<dbReference type="SMART" id="SM00881">
    <property type="entry name" value="CoA_binding"/>
    <property type="match status" value="1"/>
</dbReference>
<dbReference type="AlphaFoldDB" id="A0A381SK12"/>
<dbReference type="InterPro" id="IPR036291">
    <property type="entry name" value="NAD(P)-bd_dom_sf"/>
</dbReference>
<dbReference type="InterPro" id="IPR011761">
    <property type="entry name" value="ATP-grasp"/>
</dbReference>
<dbReference type="Gene3D" id="3.40.50.261">
    <property type="entry name" value="Succinyl-CoA synthetase domains"/>
    <property type="match status" value="2"/>
</dbReference>
<feature type="domain" description="ATP-grasp" evidence="1">
    <location>
        <begin position="478"/>
        <end position="515"/>
    </location>
</feature>
<dbReference type="PROSITE" id="PS50975">
    <property type="entry name" value="ATP_GRASP"/>
    <property type="match status" value="1"/>
</dbReference>
<dbReference type="InterPro" id="IPR032875">
    <property type="entry name" value="Succ_CoA_lig_flav_dom"/>
</dbReference>
<dbReference type="InterPro" id="IPR003781">
    <property type="entry name" value="CoA-bd"/>
</dbReference>
<dbReference type="EMBL" id="UINC01003151">
    <property type="protein sequence ID" value="SVA03784.1"/>
    <property type="molecule type" value="Genomic_DNA"/>
</dbReference>
<dbReference type="Pfam" id="PF13607">
    <property type="entry name" value="Succ_CoA_lig"/>
    <property type="match status" value="1"/>
</dbReference>
<dbReference type="Gene3D" id="3.40.50.720">
    <property type="entry name" value="NAD(P)-binding Rossmann-like Domain"/>
    <property type="match status" value="1"/>
</dbReference>
<name>A0A381SK12_9ZZZZ</name>
<dbReference type="Gene3D" id="3.30.470.20">
    <property type="entry name" value="ATP-grasp fold, B domain"/>
    <property type="match status" value="1"/>
</dbReference>
<dbReference type="PANTHER" id="PTHR42793:SF4">
    <property type="entry name" value="BLL6376 PROTEIN"/>
    <property type="match status" value="1"/>
</dbReference>
<protein>
    <recommendedName>
        <fullName evidence="1">ATP-grasp domain-containing protein</fullName>
    </recommendedName>
</protein>
<dbReference type="SUPFAM" id="SSF52210">
    <property type="entry name" value="Succinyl-CoA synthetase domains"/>
    <property type="match status" value="2"/>
</dbReference>
<dbReference type="Pfam" id="PF13380">
    <property type="entry name" value="CoA_binding_2"/>
    <property type="match status" value="1"/>
</dbReference>
<dbReference type="SUPFAM" id="SSF56059">
    <property type="entry name" value="Glutathione synthetase ATP-binding domain-like"/>
    <property type="match status" value="1"/>
</dbReference>
<evidence type="ECO:0000313" key="2">
    <source>
        <dbReference type="EMBL" id="SVA03784.1"/>
    </source>
</evidence>
<dbReference type="Gene3D" id="3.30.1490.20">
    <property type="entry name" value="ATP-grasp fold, A domain"/>
    <property type="match status" value="1"/>
</dbReference>
<organism evidence="2">
    <name type="scientific">marine metagenome</name>
    <dbReference type="NCBI Taxonomy" id="408172"/>
    <lineage>
        <taxon>unclassified sequences</taxon>
        <taxon>metagenomes</taxon>
        <taxon>ecological metagenomes</taxon>
    </lineage>
</organism>
<reference evidence="2" key="1">
    <citation type="submission" date="2018-05" db="EMBL/GenBank/DDBJ databases">
        <authorList>
            <person name="Lanie J.A."/>
            <person name="Ng W.-L."/>
            <person name="Kazmierczak K.M."/>
            <person name="Andrzejewski T.M."/>
            <person name="Davidsen T.M."/>
            <person name="Wayne K.J."/>
            <person name="Tettelin H."/>
            <person name="Glass J.I."/>
            <person name="Rusch D."/>
            <person name="Podicherti R."/>
            <person name="Tsui H.-C.T."/>
            <person name="Winkler M.E."/>
        </authorList>
    </citation>
    <scope>NUCLEOTIDE SEQUENCE</scope>
</reference>
<evidence type="ECO:0000259" key="1">
    <source>
        <dbReference type="PROSITE" id="PS50975"/>
    </source>
</evidence>
<proteinExistence type="predicted"/>
<accession>A0A381SK12</accession>
<dbReference type="Pfam" id="PF13549">
    <property type="entry name" value="ATP-grasp_5"/>
    <property type="match status" value="1"/>
</dbReference>
<dbReference type="InterPro" id="IPR016102">
    <property type="entry name" value="Succinyl-CoA_synth-like"/>
</dbReference>
<dbReference type="InterPro" id="IPR013815">
    <property type="entry name" value="ATP_grasp_subdomain_1"/>
</dbReference>
<dbReference type="GO" id="GO:0005524">
    <property type="term" value="F:ATP binding"/>
    <property type="evidence" value="ECO:0007669"/>
    <property type="project" value="InterPro"/>
</dbReference>
<dbReference type="PANTHER" id="PTHR42793">
    <property type="entry name" value="COA BINDING DOMAIN CONTAINING PROTEIN"/>
    <property type="match status" value="1"/>
</dbReference>
<dbReference type="SUPFAM" id="SSF51735">
    <property type="entry name" value="NAD(P)-binding Rossmann-fold domains"/>
    <property type="match status" value="1"/>
</dbReference>
<dbReference type="GO" id="GO:0046872">
    <property type="term" value="F:metal ion binding"/>
    <property type="evidence" value="ECO:0007669"/>
    <property type="project" value="InterPro"/>
</dbReference>
<sequence length="681" mass="70348">MGRLLSPRSLAVVGGRPAELALEQCRRLGFDGDLWPVHPTRALLDGIPCLPTLDDLPGVPDAALVAVNRYATVEVVGRLAAMGAGAAVCYASGFAEAGDDGRALQQDLLAAADGMPVVGPNCYGTVSATVGAALWPDQQGLSRVERGVALVTQSGNIGLNLTLQTRPLSISHLLTLGNQADVGIEECLEDLLGDPAVSAVGLHVEALHDVARFEEACRRASAAGVPIVALKTGSSPRAAEIAVSHTSSLVGTDAAYGALFDRLGVRRVRSLAELLDTLLVLDRVGGLPGNRIVSLSCSGGEASIVADRCAGLDLNLPPFADSQAERIRAALGGGEATDLVSVSNPFDYHTFIWGDRDRLTGTFTSALDGPVDAALLILDFPGAGLDDATWWPTLEAFAEACASTGTPGVVAASLAENLPVVVEEAATDAGLVAVRGIEAALVVLEAAAQWGARPDHPPLLPPGRPPGPTRRMMGDEARRLLEAAGVPVPRWEVVSVDGAGEAADRLGYPVVVKAAGLAHKTEADAVALDLNDAGAVDEVARRIAGASAAEMVIVERQVGDAVVELLVSVRREDPVGWLLTVGAGGTLVEVLEDTRSLLLPVTGEDVRSALQGLSVWPLLAGYRGRPGADVEAVVDAVLGVVQMAVAPDRLVEVECNPLIAGAEGATVVDVLVEREDPEGQR</sequence>
<gene>
    <name evidence="2" type="ORF">METZ01_LOCUS56638</name>
</gene>